<evidence type="ECO:0000313" key="3">
    <source>
        <dbReference type="Proteomes" id="UP000623467"/>
    </source>
</evidence>
<gene>
    <name evidence="2" type="ORF">MSAN_01736700</name>
</gene>
<dbReference type="EMBL" id="JACAZH010000016">
    <property type="protein sequence ID" value="KAF7349465.1"/>
    <property type="molecule type" value="Genomic_DNA"/>
</dbReference>
<sequence>MLFAPVVLIFASSALAAGVTRTSGTLSLADNNGVAGEQCITFRNNGEIVEAACVTTSVDRQITPATNAAGLPVLLVERTFGEAQAPALVGVDPCIGFNGTDFLASDCAKLTAANAVTLSAAGELVAGTTCSTGVDNLSQLTISTTGAGCTTYTSTVVQRSIDNAGTPAPAVADVAAVSTAAKAKGKGRKGTAGVTAAKAAATTTATAAAVAVATSTVGSGNAAITRTGGTLSLADDNGVAGEQCITFRNNGEIVEAACVTTSVDRQITPATTAAGLPVLFVERSFGAAQAAPLVGVQPCIGFNGTDFLATDCSTLTADTAVTLSAAGELVAGTTCSTGVDNLSQLTISTTGTGCTTYTSTVVQRSSDNAGTPAARQLPVLERQHGTRMRRVSRRSLIVDA</sequence>
<evidence type="ECO:0000313" key="2">
    <source>
        <dbReference type="EMBL" id="KAF7349465.1"/>
    </source>
</evidence>
<proteinExistence type="predicted"/>
<protein>
    <submittedName>
        <fullName evidence="2">2,3-bisphosphoglycerate-independent phosphoglycerate mutase</fullName>
    </submittedName>
</protein>
<accession>A0A8H7CTB0</accession>
<feature type="chain" id="PRO_5034232738" evidence="1">
    <location>
        <begin position="17"/>
        <end position="400"/>
    </location>
</feature>
<keyword evidence="3" id="KW-1185">Reference proteome</keyword>
<reference evidence="2" key="1">
    <citation type="submission" date="2020-05" db="EMBL/GenBank/DDBJ databases">
        <title>Mycena genomes resolve the evolution of fungal bioluminescence.</title>
        <authorList>
            <person name="Tsai I.J."/>
        </authorList>
    </citation>
    <scope>NUCLEOTIDE SEQUENCE</scope>
    <source>
        <strain evidence="2">160909Yilan</strain>
    </source>
</reference>
<organism evidence="2 3">
    <name type="scientific">Mycena sanguinolenta</name>
    <dbReference type="NCBI Taxonomy" id="230812"/>
    <lineage>
        <taxon>Eukaryota</taxon>
        <taxon>Fungi</taxon>
        <taxon>Dikarya</taxon>
        <taxon>Basidiomycota</taxon>
        <taxon>Agaricomycotina</taxon>
        <taxon>Agaricomycetes</taxon>
        <taxon>Agaricomycetidae</taxon>
        <taxon>Agaricales</taxon>
        <taxon>Marasmiineae</taxon>
        <taxon>Mycenaceae</taxon>
        <taxon>Mycena</taxon>
    </lineage>
</organism>
<keyword evidence="1" id="KW-0732">Signal</keyword>
<dbReference type="AlphaFoldDB" id="A0A8H7CTB0"/>
<evidence type="ECO:0000256" key="1">
    <source>
        <dbReference type="SAM" id="SignalP"/>
    </source>
</evidence>
<dbReference type="OrthoDB" id="2986744at2759"/>
<comment type="caution">
    <text evidence="2">The sequence shown here is derived from an EMBL/GenBank/DDBJ whole genome shotgun (WGS) entry which is preliminary data.</text>
</comment>
<name>A0A8H7CTB0_9AGAR</name>
<feature type="signal peptide" evidence="1">
    <location>
        <begin position="1"/>
        <end position="16"/>
    </location>
</feature>
<dbReference type="Proteomes" id="UP000623467">
    <property type="component" value="Unassembled WGS sequence"/>
</dbReference>